<sequence>MSSPTSTAALLFAAAVAAVCFVAAANGEGKAKAKAPAVYVFGDSTMDVGNNNYLPGNSSKADFPHYGVDFPRSTPTGRFSNGFNGADFLAKRVGFKRSPPPYLSLPHKSTSQIHRGLIGVNFASAGSGILNTTGSTITMSKQIEDFATLKSQILSKLSPKRADFLLSKSIFIISSGGNDAFAFFSQNKSPNATVVKLFIDTFVSNYASHIKLVAERSILSQKLYDLGARKFEVIDVTTMGCCPYARTLNPTGECIDALNELAKVLNDAVRVLWNQLSTQLQGLKYSVGSSYELVSTAIANPNSVGFIEVKSACCGGGKFNAEIWCAPNTTFCSDRTKYLFWDSLHPTQAASKLAAFMFYNGPPQFASPITLKQLVEDTY</sequence>
<protein>
    <submittedName>
        <fullName evidence="5">GDSL esterase/lipase</fullName>
    </submittedName>
</protein>
<dbReference type="AlphaFoldDB" id="A0A199UDX2"/>
<evidence type="ECO:0000256" key="3">
    <source>
        <dbReference type="ARBA" id="ARBA00022963"/>
    </source>
</evidence>
<reference evidence="5 6" key="1">
    <citation type="journal article" date="2016" name="DNA Res.">
        <title>The draft genome of MD-2 pineapple using hybrid error correction of long reads.</title>
        <authorList>
            <person name="Redwan R.M."/>
            <person name="Saidin A."/>
            <person name="Kumar S.V."/>
        </authorList>
    </citation>
    <scope>NUCLEOTIDE SEQUENCE [LARGE SCALE GENOMIC DNA]</scope>
    <source>
        <strain evidence="6">cv. MD2</strain>
        <tissue evidence="5">Leaf</tissue>
    </source>
</reference>
<dbReference type="Gene3D" id="3.40.50.1110">
    <property type="entry name" value="SGNH hydrolase"/>
    <property type="match status" value="1"/>
</dbReference>
<dbReference type="InterPro" id="IPR001087">
    <property type="entry name" value="GDSL"/>
</dbReference>
<comment type="similarity">
    <text evidence="1">Belongs to the 'GDSL' lipolytic enzyme family.</text>
</comment>
<dbReference type="Proteomes" id="UP000092600">
    <property type="component" value="Unassembled WGS sequence"/>
</dbReference>
<keyword evidence="2" id="KW-0378">Hydrolase</keyword>
<dbReference type="PANTHER" id="PTHR45648:SF78">
    <property type="entry name" value="GDSL ESTERASE_LIPASE"/>
    <property type="match status" value="1"/>
</dbReference>
<name>A0A199UDX2_ANACO</name>
<dbReference type="InterPro" id="IPR036514">
    <property type="entry name" value="SGNH_hydro_sf"/>
</dbReference>
<evidence type="ECO:0000313" key="5">
    <source>
        <dbReference type="EMBL" id="OAY63067.1"/>
    </source>
</evidence>
<dbReference type="GO" id="GO:0016042">
    <property type="term" value="P:lipid catabolic process"/>
    <property type="evidence" value="ECO:0007669"/>
    <property type="project" value="UniProtKB-KW"/>
</dbReference>
<proteinExistence type="inferred from homology"/>
<gene>
    <name evidence="5" type="ORF">ACMD2_16511</name>
</gene>
<dbReference type="Pfam" id="PF00657">
    <property type="entry name" value="Lipase_GDSL"/>
    <property type="match status" value="1"/>
</dbReference>
<dbReference type="STRING" id="4615.A0A199UDX2"/>
<evidence type="ECO:0000256" key="4">
    <source>
        <dbReference type="SAM" id="SignalP"/>
    </source>
</evidence>
<dbReference type="EMBL" id="LSRQ01008394">
    <property type="protein sequence ID" value="OAY63067.1"/>
    <property type="molecule type" value="Genomic_DNA"/>
</dbReference>
<dbReference type="SUPFAM" id="SSF52266">
    <property type="entry name" value="SGNH hydrolase"/>
    <property type="match status" value="1"/>
</dbReference>
<feature type="signal peptide" evidence="4">
    <location>
        <begin position="1"/>
        <end position="24"/>
    </location>
</feature>
<evidence type="ECO:0000256" key="2">
    <source>
        <dbReference type="ARBA" id="ARBA00022801"/>
    </source>
</evidence>
<dbReference type="GO" id="GO:0016788">
    <property type="term" value="F:hydrolase activity, acting on ester bonds"/>
    <property type="evidence" value="ECO:0007669"/>
    <property type="project" value="InterPro"/>
</dbReference>
<dbReference type="PANTHER" id="PTHR45648">
    <property type="entry name" value="GDSL LIPASE/ACYLHYDROLASE FAMILY PROTEIN (AFU_ORTHOLOGUE AFUA_4G14700)"/>
    <property type="match status" value="1"/>
</dbReference>
<keyword evidence="4" id="KW-0732">Signal</keyword>
<evidence type="ECO:0000313" key="6">
    <source>
        <dbReference type="Proteomes" id="UP000092600"/>
    </source>
</evidence>
<dbReference type="CDD" id="cd01837">
    <property type="entry name" value="SGNH_plant_lipase_like"/>
    <property type="match status" value="1"/>
</dbReference>
<dbReference type="InterPro" id="IPR035669">
    <property type="entry name" value="SGNH_plant_lipase-like"/>
</dbReference>
<keyword evidence="3" id="KW-0443">Lipid metabolism</keyword>
<keyword evidence="3" id="KW-0442">Lipid degradation</keyword>
<dbReference type="InterPro" id="IPR051058">
    <property type="entry name" value="GDSL_Est/Lipase"/>
</dbReference>
<organism evidence="5 6">
    <name type="scientific">Ananas comosus</name>
    <name type="common">Pineapple</name>
    <name type="synonym">Ananas ananas</name>
    <dbReference type="NCBI Taxonomy" id="4615"/>
    <lineage>
        <taxon>Eukaryota</taxon>
        <taxon>Viridiplantae</taxon>
        <taxon>Streptophyta</taxon>
        <taxon>Embryophyta</taxon>
        <taxon>Tracheophyta</taxon>
        <taxon>Spermatophyta</taxon>
        <taxon>Magnoliopsida</taxon>
        <taxon>Liliopsida</taxon>
        <taxon>Poales</taxon>
        <taxon>Bromeliaceae</taxon>
        <taxon>Bromelioideae</taxon>
        <taxon>Ananas</taxon>
    </lineage>
</organism>
<comment type="caution">
    <text evidence="5">The sequence shown here is derived from an EMBL/GenBank/DDBJ whole genome shotgun (WGS) entry which is preliminary data.</text>
</comment>
<feature type="chain" id="PRO_5008507980" evidence="4">
    <location>
        <begin position="25"/>
        <end position="379"/>
    </location>
</feature>
<accession>A0A199UDX2</accession>
<evidence type="ECO:0000256" key="1">
    <source>
        <dbReference type="ARBA" id="ARBA00008668"/>
    </source>
</evidence>